<protein>
    <recommendedName>
        <fullName evidence="8">Probable membrane transporter protein</fullName>
    </recommendedName>
</protein>
<feature type="transmembrane region" description="Helical" evidence="8">
    <location>
        <begin position="109"/>
        <end position="127"/>
    </location>
</feature>
<keyword evidence="7 8" id="KW-0472">Membrane</keyword>
<evidence type="ECO:0000256" key="7">
    <source>
        <dbReference type="ARBA" id="ARBA00023136"/>
    </source>
</evidence>
<keyword evidence="6 8" id="KW-1133">Transmembrane helix</keyword>
<evidence type="ECO:0000256" key="2">
    <source>
        <dbReference type="ARBA" id="ARBA00009142"/>
    </source>
</evidence>
<dbReference type="InterPro" id="IPR052017">
    <property type="entry name" value="TSUP"/>
</dbReference>
<evidence type="ECO:0000256" key="6">
    <source>
        <dbReference type="ARBA" id="ARBA00022989"/>
    </source>
</evidence>
<evidence type="ECO:0000256" key="4">
    <source>
        <dbReference type="ARBA" id="ARBA00022475"/>
    </source>
</evidence>
<name>A0A934RYS5_9BACT</name>
<organism evidence="9 10">
    <name type="scientific">Pelagicoccus mobilis</name>
    <dbReference type="NCBI Taxonomy" id="415221"/>
    <lineage>
        <taxon>Bacteria</taxon>
        <taxon>Pseudomonadati</taxon>
        <taxon>Verrucomicrobiota</taxon>
        <taxon>Opitutia</taxon>
        <taxon>Puniceicoccales</taxon>
        <taxon>Pelagicoccaceae</taxon>
        <taxon>Pelagicoccus</taxon>
    </lineage>
</organism>
<dbReference type="EMBL" id="JAENIL010000043">
    <property type="protein sequence ID" value="MBK1879212.1"/>
    <property type="molecule type" value="Genomic_DNA"/>
</dbReference>
<dbReference type="AlphaFoldDB" id="A0A934RYS5"/>
<keyword evidence="5 8" id="KW-0812">Transmembrane</keyword>
<evidence type="ECO:0000256" key="1">
    <source>
        <dbReference type="ARBA" id="ARBA00004651"/>
    </source>
</evidence>
<dbReference type="PANTHER" id="PTHR30269">
    <property type="entry name" value="TRANSMEMBRANE PROTEIN YFCA"/>
    <property type="match status" value="1"/>
</dbReference>
<feature type="transmembrane region" description="Helical" evidence="8">
    <location>
        <begin position="12"/>
        <end position="29"/>
    </location>
</feature>
<comment type="caution">
    <text evidence="9">The sequence shown here is derived from an EMBL/GenBank/DDBJ whole genome shotgun (WGS) entry which is preliminary data.</text>
</comment>
<evidence type="ECO:0000313" key="10">
    <source>
        <dbReference type="Proteomes" id="UP000617628"/>
    </source>
</evidence>
<keyword evidence="10" id="KW-1185">Reference proteome</keyword>
<reference evidence="9" key="1">
    <citation type="submission" date="2021-01" db="EMBL/GenBank/DDBJ databases">
        <title>Modified the classification status of verrucomicrobia.</title>
        <authorList>
            <person name="Feng X."/>
        </authorList>
    </citation>
    <scope>NUCLEOTIDE SEQUENCE</scope>
    <source>
        <strain evidence="9">KCTC 13126</strain>
    </source>
</reference>
<proteinExistence type="inferred from homology"/>
<evidence type="ECO:0000256" key="8">
    <source>
        <dbReference type="RuleBase" id="RU363041"/>
    </source>
</evidence>
<feature type="transmembrane region" description="Helical" evidence="8">
    <location>
        <begin position="84"/>
        <end position="103"/>
    </location>
</feature>
<comment type="similarity">
    <text evidence="2 8">Belongs to the 4-toluene sulfonate uptake permease (TSUP) (TC 2.A.102) family.</text>
</comment>
<dbReference type="PANTHER" id="PTHR30269:SF0">
    <property type="entry name" value="MEMBRANE TRANSPORTER PROTEIN YFCA-RELATED"/>
    <property type="match status" value="1"/>
</dbReference>
<comment type="subcellular location">
    <subcellularLocation>
        <location evidence="1 8">Cell membrane</location>
        <topology evidence="1 8">Multi-pass membrane protein</topology>
    </subcellularLocation>
</comment>
<evidence type="ECO:0000313" key="9">
    <source>
        <dbReference type="EMBL" id="MBK1879212.1"/>
    </source>
</evidence>
<feature type="transmembrane region" description="Helical" evidence="8">
    <location>
        <begin position="148"/>
        <end position="172"/>
    </location>
</feature>
<dbReference type="GO" id="GO:0005886">
    <property type="term" value="C:plasma membrane"/>
    <property type="evidence" value="ECO:0007669"/>
    <property type="project" value="UniProtKB-SubCell"/>
</dbReference>
<feature type="transmembrane region" description="Helical" evidence="8">
    <location>
        <begin position="238"/>
        <end position="256"/>
    </location>
</feature>
<evidence type="ECO:0000256" key="5">
    <source>
        <dbReference type="ARBA" id="ARBA00022692"/>
    </source>
</evidence>
<keyword evidence="4 8" id="KW-1003">Cell membrane</keyword>
<feature type="transmembrane region" description="Helical" evidence="8">
    <location>
        <begin position="35"/>
        <end position="55"/>
    </location>
</feature>
<dbReference type="InterPro" id="IPR002781">
    <property type="entry name" value="TM_pro_TauE-like"/>
</dbReference>
<sequence length="261" mass="27396">MPVITGRVMEIANEVLLVLFTVAVVAGFLDTLAGGGGLIALPALLMAGIPPLAALGTNKLQGTMGTATASVMMLRTRRVAWKDVWPLMLIAFLASAAGSVAVQFVDVEVLGFVIPVVLVGTAVYFLFGSVEEKTDQAPGRGNSLFRWLAVPVVGWYDGMFGPGTGSFFSLAGVSLRGQSLVNATAVAKTLNFATNIASLLVFLAAGKVVWLAGGVMIGGQLLGAWLGAHCLLRIKPRLLRSLVVVMCCAMLIKYGSQQGWW</sequence>
<keyword evidence="3" id="KW-0813">Transport</keyword>
<dbReference type="Pfam" id="PF01925">
    <property type="entry name" value="TauE"/>
    <property type="match status" value="1"/>
</dbReference>
<gene>
    <name evidence="9" type="ORF">JIN87_20165</name>
</gene>
<dbReference type="RefSeq" id="WP_200357425.1">
    <property type="nucleotide sequence ID" value="NZ_JAENIL010000043.1"/>
</dbReference>
<dbReference type="Proteomes" id="UP000617628">
    <property type="component" value="Unassembled WGS sequence"/>
</dbReference>
<evidence type="ECO:0000256" key="3">
    <source>
        <dbReference type="ARBA" id="ARBA00022448"/>
    </source>
</evidence>
<accession>A0A934RYS5</accession>